<evidence type="ECO:0000313" key="4">
    <source>
        <dbReference type="EMBL" id="KIA62829.1"/>
    </source>
</evidence>
<organism evidence="4 5">
    <name type="scientific">Nocardia vulneris</name>
    <dbReference type="NCBI Taxonomy" id="1141657"/>
    <lineage>
        <taxon>Bacteria</taxon>
        <taxon>Bacillati</taxon>
        <taxon>Actinomycetota</taxon>
        <taxon>Actinomycetes</taxon>
        <taxon>Mycobacteriales</taxon>
        <taxon>Nocardiaceae</taxon>
        <taxon>Nocardia</taxon>
    </lineage>
</organism>
<dbReference type="InterPro" id="IPR050832">
    <property type="entry name" value="Bact_Acetyltransf"/>
</dbReference>
<dbReference type="PANTHER" id="PTHR43877:SF1">
    <property type="entry name" value="ACETYLTRANSFERASE"/>
    <property type="match status" value="1"/>
</dbReference>
<dbReference type="CDD" id="cd04301">
    <property type="entry name" value="NAT_SF"/>
    <property type="match status" value="1"/>
</dbReference>
<dbReference type="PANTHER" id="PTHR43877">
    <property type="entry name" value="AMINOALKYLPHOSPHONATE N-ACETYLTRANSFERASE-RELATED-RELATED"/>
    <property type="match status" value="1"/>
</dbReference>
<protein>
    <submittedName>
        <fullName evidence="4">GNAT family acetyltransferase</fullName>
    </submittedName>
</protein>
<dbReference type="InterPro" id="IPR000182">
    <property type="entry name" value="GNAT_dom"/>
</dbReference>
<accession>A0ABR4ZBZ0</accession>
<evidence type="ECO:0000313" key="5">
    <source>
        <dbReference type="Proteomes" id="UP000031364"/>
    </source>
</evidence>
<feature type="domain" description="N-acetyltransferase" evidence="3">
    <location>
        <begin position="4"/>
        <end position="163"/>
    </location>
</feature>
<dbReference type="Gene3D" id="3.40.630.30">
    <property type="match status" value="1"/>
</dbReference>
<sequence>MDEIIFRSATIEDLPALVRMLADDTLGSARESVDDLGPYRAAFAVIDADPRQELLVAEHHGAVVGTAQLSFLPGLAHKGAVRAQIEAVRVDRPLRGNGLGGQLIEECVRRARAHGCALVQLTSHGSRTDAHRFYGKLGFEASHVGFKLSLAEHHPLPTALPKPGY</sequence>
<dbReference type="Pfam" id="PF00583">
    <property type="entry name" value="Acetyltransf_1"/>
    <property type="match status" value="1"/>
</dbReference>
<reference evidence="4 5" key="1">
    <citation type="journal article" date="2014" name="Int. J. Syst. Evol. Microbiol.">
        <title>Nocardia vulneris sp. nov., isolated from wounds of human patients in North America.</title>
        <authorList>
            <person name="Lasker B.A."/>
            <person name="Bell M."/>
            <person name="Klenk H.P."/>
            <person name="Sproer C."/>
            <person name="Schumann C."/>
            <person name="Schumann P."/>
            <person name="Brown J.M."/>
        </authorList>
    </citation>
    <scope>NUCLEOTIDE SEQUENCE [LARGE SCALE GENOMIC DNA]</scope>
    <source>
        <strain evidence="4 5">W9851</strain>
    </source>
</reference>
<name>A0ABR4ZBZ0_9NOCA</name>
<dbReference type="Proteomes" id="UP000031364">
    <property type="component" value="Unassembled WGS sequence"/>
</dbReference>
<evidence type="ECO:0000256" key="2">
    <source>
        <dbReference type="ARBA" id="ARBA00023315"/>
    </source>
</evidence>
<keyword evidence="2" id="KW-0012">Acyltransferase</keyword>
<comment type="caution">
    <text evidence="4">The sequence shown here is derived from an EMBL/GenBank/DDBJ whole genome shotgun (WGS) entry which is preliminary data.</text>
</comment>
<dbReference type="RefSeq" id="WP_043674268.1">
    <property type="nucleotide sequence ID" value="NZ_BDCI01000001.1"/>
</dbReference>
<dbReference type="InterPro" id="IPR016181">
    <property type="entry name" value="Acyl_CoA_acyltransferase"/>
</dbReference>
<evidence type="ECO:0000259" key="3">
    <source>
        <dbReference type="PROSITE" id="PS51186"/>
    </source>
</evidence>
<proteinExistence type="predicted"/>
<keyword evidence="1" id="KW-0808">Transferase</keyword>
<dbReference type="SUPFAM" id="SSF55729">
    <property type="entry name" value="Acyl-CoA N-acyltransferases (Nat)"/>
    <property type="match status" value="1"/>
</dbReference>
<keyword evidence="5" id="KW-1185">Reference proteome</keyword>
<evidence type="ECO:0000256" key="1">
    <source>
        <dbReference type="ARBA" id="ARBA00022679"/>
    </source>
</evidence>
<gene>
    <name evidence="4" type="ORF">FG87_23230</name>
</gene>
<dbReference type="PROSITE" id="PS51186">
    <property type="entry name" value="GNAT"/>
    <property type="match status" value="1"/>
</dbReference>
<dbReference type="EMBL" id="JNFP01000028">
    <property type="protein sequence ID" value="KIA62829.1"/>
    <property type="molecule type" value="Genomic_DNA"/>
</dbReference>